<proteinExistence type="predicted"/>
<dbReference type="PANTHER" id="PTHR12993:SF11">
    <property type="entry name" value="N-ACETYLGLUCOSAMINYL-PHOSPHATIDYLINOSITOL DE-N-ACETYLASE"/>
    <property type="match status" value="1"/>
</dbReference>
<dbReference type="PANTHER" id="PTHR12993">
    <property type="entry name" value="N-ACETYLGLUCOSAMINYL-PHOSPHATIDYLINOSITOL DE-N-ACETYLASE-RELATED"/>
    <property type="match status" value="1"/>
</dbReference>
<dbReference type="InterPro" id="IPR024078">
    <property type="entry name" value="LmbE-like_dom_sf"/>
</dbReference>
<feature type="non-terminal residue" evidence="1">
    <location>
        <position position="78"/>
    </location>
</feature>
<organism evidence="1">
    <name type="scientific">uncultured Thermobaculum sp</name>
    <dbReference type="NCBI Taxonomy" id="683411"/>
    <lineage>
        <taxon>Bacteria</taxon>
        <taxon>Bacillati</taxon>
        <taxon>Chloroflexota</taxon>
        <taxon>Chloroflexia</taxon>
        <taxon>Candidatus Thermobaculales</taxon>
        <taxon>Candidatus Thermobaculaceae</taxon>
        <taxon>Thermobaculum</taxon>
        <taxon>environmental samples</taxon>
    </lineage>
</organism>
<dbReference type="AlphaFoldDB" id="A0A060BNR1"/>
<evidence type="ECO:0000313" key="1">
    <source>
        <dbReference type="EMBL" id="AIA84247.1"/>
    </source>
</evidence>
<name>A0A060BNR1_9CHLR</name>
<accession>A0A060BNR1</accession>
<reference evidence="1" key="1">
    <citation type="journal article" date="2013" name="Environ. Microbiol.">
        <title>Seasonally variable intestinal metagenomes of the red palm weevil (Rhynchophorus ferrugineus).</title>
        <authorList>
            <person name="Jia S."/>
            <person name="Zhang X."/>
            <person name="Zhang G."/>
            <person name="Yin A."/>
            <person name="Zhang S."/>
            <person name="Li F."/>
            <person name="Wang L."/>
            <person name="Zhao D."/>
            <person name="Yun Q."/>
            <person name="Tala"/>
            <person name="Wang J."/>
            <person name="Sun G."/>
            <person name="Baabdullah M."/>
            <person name="Yu X."/>
            <person name="Hu S."/>
            <person name="Al-Mssallem I.S."/>
            <person name="Yu J."/>
        </authorList>
    </citation>
    <scope>NUCLEOTIDE SEQUENCE</scope>
</reference>
<dbReference type="SUPFAM" id="SSF102588">
    <property type="entry name" value="LmbE-like"/>
    <property type="match status" value="1"/>
</dbReference>
<dbReference type="Gene3D" id="3.40.50.10320">
    <property type="entry name" value="LmbE-like"/>
    <property type="match status" value="1"/>
</dbReference>
<sequence length="78" mass="8138">MGYERVLGVYAHPDDADVGSGASLAHFAAQGAQVSIVVATLGDAGGFSREGHDHIRHIRRQEQLNAAAALGIANVIFL</sequence>
<dbReference type="EMBL" id="KF116997">
    <property type="protein sequence ID" value="AIA84247.1"/>
    <property type="molecule type" value="Genomic_DNA"/>
</dbReference>
<dbReference type="InterPro" id="IPR003737">
    <property type="entry name" value="GlcNAc_PI_deacetylase-related"/>
</dbReference>
<dbReference type="GO" id="GO:0016811">
    <property type="term" value="F:hydrolase activity, acting on carbon-nitrogen (but not peptide) bonds, in linear amides"/>
    <property type="evidence" value="ECO:0007669"/>
    <property type="project" value="TreeGrafter"/>
</dbReference>
<dbReference type="Pfam" id="PF02585">
    <property type="entry name" value="PIG-L"/>
    <property type="match status" value="1"/>
</dbReference>
<protein>
    <submittedName>
        <fullName evidence="1">PIG-L</fullName>
    </submittedName>
</protein>